<evidence type="ECO:0000256" key="8">
    <source>
        <dbReference type="ARBA" id="ARBA00069466"/>
    </source>
</evidence>
<dbReference type="GO" id="GO:0004521">
    <property type="term" value="F:RNA endonuclease activity"/>
    <property type="evidence" value="ECO:0007669"/>
    <property type="project" value="TreeGrafter"/>
</dbReference>
<dbReference type="Pfam" id="PF10996">
    <property type="entry name" value="Beta-Casp"/>
    <property type="match status" value="1"/>
</dbReference>
<protein>
    <recommendedName>
        <fullName evidence="2">Endoribonuclease YSH1</fullName>
    </recommendedName>
    <alternativeName>
        <fullName evidence="8">Endoribonuclease ysh1</fullName>
    </alternativeName>
    <alternativeName>
        <fullName evidence="7 9">mRNA 3'-end-processing protein YSH1</fullName>
    </alternativeName>
</protein>
<feature type="domain" description="Beta-Casp" evidence="11">
    <location>
        <begin position="241"/>
        <end position="362"/>
    </location>
</feature>
<accession>A0A4Q9L037</accession>
<keyword evidence="3" id="KW-0507">mRNA processing</keyword>
<dbReference type="SMART" id="SM01027">
    <property type="entry name" value="Beta-Casp"/>
    <property type="match status" value="1"/>
</dbReference>
<proteinExistence type="predicted"/>
<keyword evidence="5" id="KW-0378">Hydrolase</keyword>
<dbReference type="SMART" id="SM00849">
    <property type="entry name" value="Lactamase_B"/>
    <property type="match status" value="1"/>
</dbReference>
<dbReference type="GO" id="GO:0004534">
    <property type="term" value="F:5'-3' RNA exonuclease activity"/>
    <property type="evidence" value="ECO:0007669"/>
    <property type="project" value="TreeGrafter"/>
</dbReference>
<evidence type="ECO:0000313" key="13">
    <source>
        <dbReference type="Proteomes" id="UP000292362"/>
    </source>
</evidence>
<dbReference type="CDD" id="cd16292">
    <property type="entry name" value="CPSF3-like_MBL-fold"/>
    <property type="match status" value="1"/>
</dbReference>
<dbReference type="SUPFAM" id="SSF56281">
    <property type="entry name" value="Metallo-hydrolase/oxidoreductase"/>
    <property type="match status" value="1"/>
</dbReference>
<dbReference type="GO" id="GO:0005847">
    <property type="term" value="C:mRNA cleavage and polyadenylation specificity factor complex"/>
    <property type="evidence" value="ECO:0007669"/>
    <property type="project" value="TreeGrafter"/>
</dbReference>
<evidence type="ECO:0000256" key="4">
    <source>
        <dbReference type="ARBA" id="ARBA00022722"/>
    </source>
</evidence>
<evidence type="ECO:0000256" key="3">
    <source>
        <dbReference type="ARBA" id="ARBA00022664"/>
    </source>
</evidence>
<sequence>MFLDEDIKITPLGAGNEVGRSCIHIAYKETSILLDCGVHPAYTGLSSLPFIDKIDLSKVSAILITHFHLDHAGGLPFFTEKTNFRGKVYATHPTKVILKYLLNDYIRIINASSDTDFYTERDLKSCIDKIIPIDYHQEIDIHKFKITPLNAGHVLGAAMFILEINKTKILYTGDFSREEDRHLKSAELPSFPLNILITESTYGVQCHLPRCDREQRFTSTIHNTIKRNGKVLLPVFALGRAQELLLILEEYWNNTPSLQYIPIYYASALAKKCLTVYQTYIHMMNDKIKIQALTKNPFIFKHIHNLKGIEHYEDKGPCVMMASPGMLQSGLSRELFEMWCEDSNNHTIIPGYCVQGTLAKEILTEPEEIDSIKGSKLKLRMGVSYISFSAHVDFIQNAEFIEHCSPQHLFLVHGEFTEMSRLKSALAHRAAQRNVEMQIYTPKNCETTAIQITGERTVKIVGEVKEESIIEGIIIASGRGEVRIVKRGGESIENKRTNMLENKITEITEITETNQITNEMKDKPTNEISENKSINLKDKISEIKVIQRVIITTNINNSVIKSTLLDFFSNSYVKDKNIWIGDIKVNLEEESIILEWNSNYINDVMGSTVGRVIEDVSKKITCCLGKEEALIKVLRNYFYVEQNDGDILCQGVRICLRNGSFSVENGEERIREKVRGIVERVGFIYE</sequence>
<dbReference type="Pfam" id="PF07521">
    <property type="entry name" value="RMMBL"/>
    <property type="match status" value="1"/>
</dbReference>
<dbReference type="Gene3D" id="3.40.50.10890">
    <property type="match status" value="1"/>
</dbReference>
<evidence type="ECO:0000259" key="10">
    <source>
        <dbReference type="SMART" id="SM00849"/>
    </source>
</evidence>
<organism evidence="12 13">
    <name type="scientific">Hamiltosporidium tvaerminnensis</name>
    <dbReference type="NCBI Taxonomy" id="1176355"/>
    <lineage>
        <taxon>Eukaryota</taxon>
        <taxon>Fungi</taxon>
        <taxon>Fungi incertae sedis</taxon>
        <taxon>Microsporidia</taxon>
        <taxon>Dubosqiidae</taxon>
        <taxon>Hamiltosporidium</taxon>
    </lineage>
</organism>
<dbReference type="GO" id="GO:0003723">
    <property type="term" value="F:RNA binding"/>
    <property type="evidence" value="ECO:0007669"/>
    <property type="project" value="TreeGrafter"/>
</dbReference>
<dbReference type="PANTHER" id="PTHR11203:SF11">
    <property type="entry name" value="CLEAVAGE AND POLYADENYLATION SPECIFICITY FACTOR SUBUNIT 3"/>
    <property type="match status" value="1"/>
</dbReference>
<feature type="domain" description="Metallo-beta-lactamase" evidence="10">
    <location>
        <begin position="19"/>
        <end position="207"/>
    </location>
</feature>
<name>A0A4Q9L037_9MICR</name>
<dbReference type="AlphaFoldDB" id="A0A4Q9L037"/>
<evidence type="ECO:0000256" key="9">
    <source>
        <dbReference type="ARBA" id="ARBA00075008"/>
    </source>
</evidence>
<dbReference type="InterPro" id="IPR001279">
    <property type="entry name" value="Metallo-B-lactamas"/>
</dbReference>
<comment type="caution">
    <text evidence="12">The sequence shown here is derived from an EMBL/GenBank/DDBJ whole genome shotgun (WGS) entry which is preliminary data.</text>
</comment>
<evidence type="ECO:0000256" key="5">
    <source>
        <dbReference type="ARBA" id="ARBA00022801"/>
    </source>
</evidence>
<evidence type="ECO:0000256" key="1">
    <source>
        <dbReference type="ARBA" id="ARBA00004123"/>
    </source>
</evidence>
<dbReference type="Pfam" id="PF16661">
    <property type="entry name" value="Lactamase_B_6"/>
    <property type="match status" value="1"/>
</dbReference>
<dbReference type="InterPro" id="IPR050698">
    <property type="entry name" value="MBL"/>
</dbReference>
<dbReference type="VEuPathDB" id="MicrosporidiaDB:CWI37_0932p0020"/>
<evidence type="ECO:0000256" key="2">
    <source>
        <dbReference type="ARBA" id="ARBA00018311"/>
    </source>
</evidence>
<keyword evidence="6" id="KW-0539">Nucleus</keyword>
<dbReference type="Gene3D" id="3.60.15.10">
    <property type="entry name" value="Ribonuclease Z/Hydroxyacylglutathione hydrolase-like"/>
    <property type="match status" value="1"/>
</dbReference>
<evidence type="ECO:0000256" key="6">
    <source>
        <dbReference type="ARBA" id="ARBA00023242"/>
    </source>
</evidence>
<evidence type="ECO:0000313" key="12">
    <source>
        <dbReference type="EMBL" id="TBU00674.1"/>
    </source>
</evidence>
<dbReference type="Proteomes" id="UP000292362">
    <property type="component" value="Unassembled WGS sequence"/>
</dbReference>
<dbReference type="InterPro" id="IPR011108">
    <property type="entry name" value="RMMBL"/>
</dbReference>
<dbReference type="GO" id="GO:0006398">
    <property type="term" value="P:mRNA 3'-end processing by stem-loop binding and cleavage"/>
    <property type="evidence" value="ECO:0007669"/>
    <property type="project" value="TreeGrafter"/>
</dbReference>
<dbReference type="FunFam" id="3.40.50.10890:FF:000001">
    <property type="entry name" value="Cleavage and polyadenylation specificity factor subunit 3"/>
    <property type="match status" value="1"/>
</dbReference>
<evidence type="ECO:0000256" key="7">
    <source>
        <dbReference type="ARBA" id="ARBA00032592"/>
    </source>
</evidence>
<reference evidence="12 13" key="1">
    <citation type="submission" date="2017-12" db="EMBL/GenBank/DDBJ databases">
        <authorList>
            <person name="Pombert J.-F."/>
            <person name="Haag K.L."/>
            <person name="Ebert D."/>
        </authorList>
    </citation>
    <scope>NUCLEOTIDE SEQUENCE [LARGE SCALE GENOMIC DNA]</scope>
    <source>
        <strain evidence="12">FI-OER-3-3</strain>
    </source>
</reference>
<dbReference type="PANTHER" id="PTHR11203">
    <property type="entry name" value="CLEAVAGE AND POLYADENYLATION SPECIFICITY FACTOR FAMILY MEMBER"/>
    <property type="match status" value="1"/>
</dbReference>
<gene>
    <name evidence="12" type="ORF">CWI37_0932p0020</name>
</gene>
<comment type="subcellular location">
    <subcellularLocation>
        <location evidence="1">Nucleus</location>
    </subcellularLocation>
</comment>
<keyword evidence="4" id="KW-0540">Nuclease</keyword>
<evidence type="ECO:0000259" key="11">
    <source>
        <dbReference type="SMART" id="SM01027"/>
    </source>
</evidence>
<dbReference type="InterPro" id="IPR022712">
    <property type="entry name" value="Beta_Casp"/>
</dbReference>
<dbReference type="InterPro" id="IPR036866">
    <property type="entry name" value="RibonucZ/Hydroxyglut_hydro"/>
</dbReference>
<dbReference type="EMBL" id="PITJ01000932">
    <property type="protein sequence ID" value="TBU00674.1"/>
    <property type="molecule type" value="Genomic_DNA"/>
</dbReference>